<dbReference type="GO" id="GO:0030170">
    <property type="term" value="F:pyridoxal phosphate binding"/>
    <property type="evidence" value="ECO:0007669"/>
    <property type="project" value="TreeGrafter"/>
</dbReference>
<dbReference type="Gene3D" id="3.40.640.10">
    <property type="entry name" value="Type I PLP-dependent aspartate aminotransferase-like (Major domain)"/>
    <property type="match status" value="1"/>
</dbReference>
<dbReference type="InterPro" id="IPR015424">
    <property type="entry name" value="PyrdxlP-dep_Trfase"/>
</dbReference>
<sequence length="309" mass="34189">NGTAALHTALCLAGVQCGDEVITQPLTFVATCNAIRYCGAEPVFVDVERTTLGLSPEAISMFLDEHAEVRSDGLCWNRQSNRIIRAVVPVHNLGLPARAVEIGEICTRYNVSLIEDAAESLGSFRDGIHTGRAGCMGTLSFNGNKIITTGGGGAVITDDETIADKAKHLTTTAKQPHPWLFLHDEVGFNYRLPNLNAALGCAQIERLPDYIERKRGLATSYQQWFADKEPELVLEPQGARSNYWLNAVLLKDREERDSFLKYTNERGVMTRPMWTPMHTLPMYQNCQRGDVTIAENIESRLVNIPSSVI</sequence>
<accession>A0A382IFR1</accession>
<dbReference type="EMBL" id="UINC01067128">
    <property type="protein sequence ID" value="SVB98500.1"/>
    <property type="molecule type" value="Genomic_DNA"/>
</dbReference>
<name>A0A382IFR1_9ZZZZ</name>
<dbReference type="InterPro" id="IPR000653">
    <property type="entry name" value="DegT/StrS_aminotransferase"/>
</dbReference>
<protein>
    <recommendedName>
        <fullName evidence="2">Aminotransferase DegT</fullName>
    </recommendedName>
</protein>
<dbReference type="GO" id="GO:0000271">
    <property type="term" value="P:polysaccharide biosynthetic process"/>
    <property type="evidence" value="ECO:0007669"/>
    <property type="project" value="TreeGrafter"/>
</dbReference>
<dbReference type="Pfam" id="PF01041">
    <property type="entry name" value="DegT_DnrJ_EryC1"/>
    <property type="match status" value="1"/>
</dbReference>
<reference evidence="1" key="1">
    <citation type="submission" date="2018-05" db="EMBL/GenBank/DDBJ databases">
        <authorList>
            <person name="Lanie J.A."/>
            <person name="Ng W.-L."/>
            <person name="Kazmierczak K.M."/>
            <person name="Andrzejewski T.M."/>
            <person name="Davidsen T.M."/>
            <person name="Wayne K.J."/>
            <person name="Tettelin H."/>
            <person name="Glass J.I."/>
            <person name="Rusch D."/>
            <person name="Podicherti R."/>
            <person name="Tsui H.-C.T."/>
            <person name="Winkler M.E."/>
        </authorList>
    </citation>
    <scope>NUCLEOTIDE SEQUENCE</scope>
</reference>
<dbReference type="CDD" id="cd00616">
    <property type="entry name" value="AHBA_syn"/>
    <property type="match status" value="1"/>
</dbReference>
<gene>
    <name evidence="1" type="ORF">METZ01_LOCUS251354</name>
</gene>
<dbReference type="AlphaFoldDB" id="A0A382IFR1"/>
<dbReference type="SUPFAM" id="SSF53383">
    <property type="entry name" value="PLP-dependent transferases"/>
    <property type="match status" value="1"/>
</dbReference>
<dbReference type="PANTHER" id="PTHR30244:SF30">
    <property type="entry name" value="BLR5990 PROTEIN"/>
    <property type="match status" value="1"/>
</dbReference>
<proteinExistence type="predicted"/>
<evidence type="ECO:0000313" key="1">
    <source>
        <dbReference type="EMBL" id="SVB98500.1"/>
    </source>
</evidence>
<dbReference type="NCBIfam" id="TIGR04181">
    <property type="entry name" value="NHT_00031"/>
    <property type="match status" value="1"/>
</dbReference>
<dbReference type="InterPro" id="IPR015421">
    <property type="entry name" value="PyrdxlP-dep_Trfase_major"/>
</dbReference>
<evidence type="ECO:0008006" key="2">
    <source>
        <dbReference type="Google" id="ProtNLM"/>
    </source>
</evidence>
<dbReference type="GO" id="GO:0008483">
    <property type="term" value="F:transaminase activity"/>
    <property type="evidence" value="ECO:0007669"/>
    <property type="project" value="TreeGrafter"/>
</dbReference>
<feature type="non-terminal residue" evidence="1">
    <location>
        <position position="1"/>
    </location>
</feature>
<dbReference type="InterPro" id="IPR026385">
    <property type="entry name" value="LegC-like"/>
</dbReference>
<organism evidence="1">
    <name type="scientific">marine metagenome</name>
    <dbReference type="NCBI Taxonomy" id="408172"/>
    <lineage>
        <taxon>unclassified sequences</taxon>
        <taxon>metagenomes</taxon>
        <taxon>ecological metagenomes</taxon>
    </lineage>
</organism>
<dbReference type="PANTHER" id="PTHR30244">
    <property type="entry name" value="TRANSAMINASE"/>
    <property type="match status" value="1"/>
</dbReference>